<dbReference type="eggNOG" id="ENOG502RNIV">
    <property type="taxonomic scope" value="Eukaryota"/>
</dbReference>
<sequence>MKLSSALIFCAAACQVVICNNLFENWSSQDIIQYLKDTGDSAKKDADTSLEELKAYASQKWSEHAQPKPWWKVWPDERDQDNWWNFQSEPSTTESISNWLFDTWSAKDLRKTLRNAGVKFDTDTSYDNLKSLAKENFDKINKKLGSSGYYSTESYFNQWDDYDLKAWLDKHGVTYDKAKANKEELLSLVRKNIYKASQVYSEERLSALESLDLAKKQLYDKSNKLKSDLFDSWSSDDIYDWLQSHSIQVKENAKENRDQLLDVANKNINLLEDDIKWYTEASKSKASALLTKSTDSVNSVWEAFKGKLSGAYHDDNVINDTFLLGVQSWPKKRLQNFLDARGVKYHLLSTKAELLKLVYENRNKPLKSWENAYDEAKHWWNKQNIVGKAKSTGSDILNKVSDYESTAVDSFQRSFDSMSNSDLIEYLKSYSVKPSDLNSLSKEQLVERAKENTQWFFGVPQKPWYSRAADNTLNFAKRAYAVIRP</sequence>
<dbReference type="AlphaFoldDB" id="Q6CRB3"/>
<keyword evidence="3" id="KW-1185">Reference proteome</keyword>
<protein>
    <submittedName>
        <fullName evidence="2">KLLA0D10439p</fullName>
    </submittedName>
</protein>
<dbReference type="Pfam" id="PF10281">
    <property type="entry name" value="Ish1"/>
    <property type="match status" value="3"/>
</dbReference>
<dbReference type="Proteomes" id="UP000000598">
    <property type="component" value="Chromosome D"/>
</dbReference>
<dbReference type="InterPro" id="IPR018803">
    <property type="entry name" value="Ish1/Msc1-like"/>
</dbReference>
<keyword evidence="1" id="KW-0732">Signal</keyword>
<evidence type="ECO:0000313" key="3">
    <source>
        <dbReference type="Proteomes" id="UP000000598"/>
    </source>
</evidence>
<evidence type="ECO:0000313" key="2">
    <source>
        <dbReference type="EMBL" id="CAH00622.1"/>
    </source>
</evidence>
<dbReference type="STRING" id="284590.Q6CRB3"/>
<dbReference type="KEGG" id="kla:KLLA0_D10439g"/>
<evidence type="ECO:0000256" key="1">
    <source>
        <dbReference type="SAM" id="SignalP"/>
    </source>
</evidence>
<feature type="chain" id="PRO_5004271744" evidence="1">
    <location>
        <begin position="20"/>
        <end position="485"/>
    </location>
</feature>
<feature type="signal peptide" evidence="1">
    <location>
        <begin position="1"/>
        <end position="19"/>
    </location>
</feature>
<dbReference type="InParanoid" id="Q6CRB3"/>
<dbReference type="OMA" id="PFYKRWY"/>
<dbReference type="HOGENOM" id="CLU_028751_0_0_1"/>
<organism evidence="2 3">
    <name type="scientific">Kluyveromyces lactis (strain ATCC 8585 / CBS 2359 / DSM 70799 / NBRC 1267 / NRRL Y-1140 / WM37)</name>
    <name type="common">Yeast</name>
    <name type="synonym">Candida sphaerica</name>
    <dbReference type="NCBI Taxonomy" id="284590"/>
    <lineage>
        <taxon>Eukaryota</taxon>
        <taxon>Fungi</taxon>
        <taxon>Dikarya</taxon>
        <taxon>Ascomycota</taxon>
        <taxon>Saccharomycotina</taxon>
        <taxon>Saccharomycetes</taxon>
        <taxon>Saccharomycetales</taxon>
        <taxon>Saccharomycetaceae</taxon>
        <taxon>Kluyveromyces</taxon>
    </lineage>
</organism>
<reference evidence="2 3" key="1">
    <citation type="journal article" date="2004" name="Nature">
        <title>Genome evolution in yeasts.</title>
        <authorList>
            <consortium name="Genolevures"/>
            <person name="Dujon B."/>
            <person name="Sherman D."/>
            <person name="Fischer G."/>
            <person name="Durrens P."/>
            <person name="Casaregola S."/>
            <person name="Lafontaine I."/>
            <person name="de Montigny J."/>
            <person name="Marck C."/>
            <person name="Neuveglise C."/>
            <person name="Talla E."/>
            <person name="Goffard N."/>
            <person name="Frangeul L."/>
            <person name="Aigle M."/>
            <person name="Anthouard V."/>
            <person name="Babour A."/>
            <person name="Barbe V."/>
            <person name="Barnay S."/>
            <person name="Blanchin S."/>
            <person name="Beckerich J.M."/>
            <person name="Beyne E."/>
            <person name="Bleykasten C."/>
            <person name="Boisrame A."/>
            <person name="Boyer J."/>
            <person name="Cattolico L."/>
            <person name="Confanioleri F."/>
            <person name="de Daruvar A."/>
            <person name="Despons L."/>
            <person name="Fabre E."/>
            <person name="Fairhead C."/>
            <person name="Ferry-Dumazet H."/>
            <person name="Groppi A."/>
            <person name="Hantraye F."/>
            <person name="Hennequin C."/>
            <person name="Jauniaux N."/>
            <person name="Joyet P."/>
            <person name="Kachouri R."/>
            <person name="Kerrest A."/>
            <person name="Koszul R."/>
            <person name="Lemaire M."/>
            <person name="Lesur I."/>
            <person name="Ma L."/>
            <person name="Muller H."/>
            <person name="Nicaud J.M."/>
            <person name="Nikolski M."/>
            <person name="Oztas S."/>
            <person name="Ozier-Kalogeropoulos O."/>
            <person name="Pellenz S."/>
            <person name="Potier S."/>
            <person name="Richard G.F."/>
            <person name="Straub M.L."/>
            <person name="Suleau A."/>
            <person name="Swennene D."/>
            <person name="Tekaia F."/>
            <person name="Wesolowski-Louvel M."/>
            <person name="Westhof E."/>
            <person name="Wirth B."/>
            <person name="Zeniou-Meyer M."/>
            <person name="Zivanovic I."/>
            <person name="Bolotin-Fukuhara M."/>
            <person name="Thierry A."/>
            <person name="Bouchier C."/>
            <person name="Caudron B."/>
            <person name="Scarpelli C."/>
            <person name="Gaillardin C."/>
            <person name="Weissenbach J."/>
            <person name="Wincker P."/>
            <person name="Souciet J.L."/>
        </authorList>
    </citation>
    <scope>NUCLEOTIDE SEQUENCE [LARGE SCALE GENOMIC DNA]</scope>
    <source>
        <strain evidence="3">ATCC 8585 / CBS 2359 / DSM 70799 / NBRC 1267 / NRRL Y-1140 / WM37</strain>
    </source>
</reference>
<dbReference type="PaxDb" id="284590-Q6CRB3"/>
<gene>
    <name evidence="2" type="ORF">KLLA0_D10439g</name>
</gene>
<proteinExistence type="predicted"/>
<dbReference type="EMBL" id="CR382124">
    <property type="protein sequence ID" value="CAH00622.1"/>
    <property type="molecule type" value="Genomic_DNA"/>
</dbReference>
<accession>Q6CRB3</accession>
<name>Q6CRB3_KLULA</name>
<dbReference type="FunCoup" id="Q6CRB3">
    <property type="interactions" value="117"/>
</dbReference>